<comment type="caution">
    <text evidence="1">The sequence shown here is derived from an EMBL/GenBank/DDBJ whole genome shotgun (WGS) entry which is preliminary data.</text>
</comment>
<dbReference type="Proteomes" id="UP000563601">
    <property type="component" value="Unassembled WGS sequence"/>
</dbReference>
<accession>A0AA89PB19</accession>
<dbReference type="EMBL" id="JACHHR010000002">
    <property type="protein sequence ID" value="MBB5211590.1"/>
    <property type="molecule type" value="Genomic_DNA"/>
</dbReference>
<sequence>MATTIVCHVNLLCVLDIAVGDAISELLHRLLGSGQRKAGVA</sequence>
<reference evidence="1 2" key="1">
    <citation type="submission" date="2020-08" db="EMBL/GenBank/DDBJ databases">
        <title>Genomic Encyclopedia of Type Strains, Phase IV (KMG-IV): sequencing the most valuable type-strain genomes for metagenomic binning, comparative biology and taxonomic classification.</title>
        <authorList>
            <person name="Goeker M."/>
        </authorList>
    </citation>
    <scope>NUCLEOTIDE SEQUENCE [LARGE SCALE GENOMIC DNA]</scope>
    <source>
        <strain evidence="1 2">DSM 11525</strain>
    </source>
</reference>
<dbReference type="AlphaFoldDB" id="A0AA89PB19"/>
<dbReference type="RefSeq" id="WP_260182177.1">
    <property type="nucleotide sequence ID" value="NZ_CP047491.1"/>
</dbReference>
<proteinExistence type="predicted"/>
<name>A0AA89PB19_9GAMM</name>
<protein>
    <submittedName>
        <fullName evidence="1">Uncharacterized protein</fullName>
    </submittedName>
</protein>
<gene>
    <name evidence="1" type="ORF">HNQ53_001808</name>
</gene>
<evidence type="ECO:0000313" key="2">
    <source>
        <dbReference type="Proteomes" id="UP000563601"/>
    </source>
</evidence>
<evidence type="ECO:0000313" key="1">
    <source>
        <dbReference type="EMBL" id="MBB5211590.1"/>
    </source>
</evidence>
<organism evidence="1 2">
    <name type="scientific">Microbulbifer hydrolyticus</name>
    <dbReference type="NCBI Taxonomy" id="48074"/>
    <lineage>
        <taxon>Bacteria</taxon>
        <taxon>Pseudomonadati</taxon>
        <taxon>Pseudomonadota</taxon>
        <taxon>Gammaproteobacteria</taxon>
        <taxon>Cellvibrionales</taxon>
        <taxon>Microbulbiferaceae</taxon>
        <taxon>Microbulbifer</taxon>
    </lineage>
</organism>